<dbReference type="GeneID" id="54301087"/>
<keyword evidence="3" id="KW-1185">Reference proteome</keyword>
<accession>A0A6A6B0B3</accession>
<dbReference type="RefSeq" id="XP_033392601.1">
    <property type="nucleotide sequence ID" value="XM_033543590.1"/>
</dbReference>
<evidence type="ECO:0000256" key="1">
    <source>
        <dbReference type="SAM" id="MobiDB-lite"/>
    </source>
</evidence>
<gene>
    <name evidence="2" type="ORF">K452DRAFT_312800</name>
</gene>
<protein>
    <submittedName>
        <fullName evidence="2">Uncharacterized protein</fullName>
    </submittedName>
</protein>
<feature type="region of interest" description="Disordered" evidence="1">
    <location>
        <begin position="169"/>
        <end position="196"/>
    </location>
</feature>
<proteinExistence type="predicted"/>
<dbReference type="AlphaFoldDB" id="A0A6A6B0B3"/>
<evidence type="ECO:0000313" key="2">
    <source>
        <dbReference type="EMBL" id="KAF2136883.1"/>
    </source>
</evidence>
<dbReference type="EMBL" id="ML995510">
    <property type="protein sequence ID" value="KAF2136883.1"/>
    <property type="molecule type" value="Genomic_DNA"/>
</dbReference>
<feature type="compositionally biased region" description="Basic and acidic residues" evidence="1">
    <location>
        <begin position="169"/>
        <end position="187"/>
    </location>
</feature>
<name>A0A6A6B0B3_9PEZI</name>
<dbReference type="Proteomes" id="UP000799438">
    <property type="component" value="Unassembled WGS sequence"/>
</dbReference>
<sequence>MAWISGLCLVRIDDGDGIGERRGGGGSGAWWCVRSFVRALYHPPPHPIPSHLHLSPRAHMPIPSHDALMHTNGDERAIARAKARCRLSAHPQPPPHPSLPPLIHHQPHRAPTIHPTAQPTSPLATTVITAIIAIIASHRITHRRPRRGQASAKYSAVGKESTRIISEIESGREDRRSRIGARVERASMHSAHPLYA</sequence>
<organism evidence="2 3">
    <name type="scientific">Aplosporella prunicola CBS 121167</name>
    <dbReference type="NCBI Taxonomy" id="1176127"/>
    <lineage>
        <taxon>Eukaryota</taxon>
        <taxon>Fungi</taxon>
        <taxon>Dikarya</taxon>
        <taxon>Ascomycota</taxon>
        <taxon>Pezizomycotina</taxon>
        <taxon>Dothideomycetes</taxon>
        <taxon>Dothideomycetes incertae sedis</taxon>
        <taxon>Botryosphaeriales</taxon>
        <taxon>Aplosporellaceae</taxon>
        <taxon>Aplosporella</taxon>
    </lineage>
</organism>
<reference evidence="2" key="1">
    <citation type="journal article" date="2020" name="Stud. Mycol.">
        <title>101 Dothideomycetes genomes: a test case for predicting lifestyles and emergence of pathogens.</title>
        <authorList>
            <person name="Haridas S."/>
            <person name="Albert R."/>
            <person name="Binder M."/>
            <person name="Bloem J."/>
            <person name="Labutti K."/>
            <person name="Salamov A."/>
            <person name="Andreopoulos B."/>
            <person name="Baker S."/>
            <person name="Barry K."/>
            <person name="Bills G."/>
            <person name="Bluhm B."/>
            <person name="Cannon C."/>
            <person name="Castanera R."/>
            <person name="Culley D."/>
            <person name="Daum C."/>
            <person name="Ezra D."/>
            <person name="Gonzalez J."/>
            <person name="Henrissat B."/>
            <person name="Kuo A."/>
            <person name="Liang C."/>
            <person name="Lipzen A."/>
            <person name="Lutzoni F."/>
            <person name="Magnuson J."/>
            <person name="Mondo S."/>
            <person name="Nolan M."/>
            <person name="Ohm R."/>
            <person name="Pangilinan J."/>
            <person name="Park H.-J."/>
            <person name="Ramirez L."/>
            <person name="Alfaro M."/>
            <person name="Sun H."/>
            <person name="Tritt A."/>
            <person name="Yoshinaga Y."/>
            <person name="Zwiers L.-H."/>
            <person name="Turgeon B."/>
            <person name="Goodwin S."/>
            <person name="Spatafora J."/>
            <person name="Crous P."/>
            <person name="Grigoriev I."/>
        </authorList>
    </citation>
    <scope>NUCLEOTIDE SEQUENCE</scope>
    <source>
        <strain evidence="2">CBS 121167</strain>
    </source>
</reference>
<evidence type="ECO:0000313" key="3">
    <source>
        <dbReference type="Proteomes" id="UP000799438"/>
    </source>
</evidence>